<reference evidence="2" key="1">
    <citation type="journal article" date="2013" name="Environ. Microbiol.">
        <title>Seasonally variable intestinal metagenomes of the red palm weevil (Rhynchophorus ferrugineus).</title>
        <authorList>
            <person name="Jia S."/>
            <person name="Zhang X."/>
            <person name="Zhang G."/>
            <person name="Yin A."/>
            <person name="Zhang S."/>
            <person name="Li F."/>
            <person name="Wang L."/>
            <person name="Zhao D."/>
            <person name="Yun Q."/>
            <person name="Tala"/>
            <person name="Wang J."/>
            <person name="Sun G."/>
            <person name="Baabdullah M."/>
            <person name="Yu X."/>
            <person name="Hu S."/>
            <person name="Al-Mssallem I.S."/>
            <person name="Yu J."/>
        </authorList>
    </citation>
    <scope>NUCLEOTIDE SEQUENCE</scope>
</reference>
<evidence type="ECO:0000259" key="1">
    <source>
        <dbReference type="PROSITE" id="PS50022"/>
    </source>
</evidence>
<feature type="non-terminal residue" evidence="2">
    <location>
        <position position="1"/>
    </location>
</feature>
<dbReference type="PROSITE" id="PS50022">
    <property type="entry name" value="FA58C_3"/>
    <property type="match status" value="1"/>
</dbReference>
<accession>A0A060BP81</accession>
<dbReference type="Gene3D" id="2.60.120.260">
    <property type="entry name" value="Galactose-binding domain-like"/>
    <property type="match status" value="1"/>
</dbReference>
<feature type="domain" description="F5/8 type C" evidence="1">
    <location>
        <begin position="1"/>
        <end position="113"/>
    </location>
</feature>
<dbReference type="EMBL" id="KF117489">
    <property type="protein sequence ID" value="AIA84744.1"/>
    <property type="molecule type" value="Genomic_DNA"/>
</dbReference>
<feature type="non-terminal residue" evidence="2">
    <location>
        <position position="157"/>
    </location>
</feature>
<organism evidence="2">
    <name type="scientific">uncultured Salinispora sp</name>
    <dbReference type="NCBI Taxonomy" id="306594"/>
    <lineage>
        <taxon>Bacteria</taxon>
        <taxon>Bacillati</taxon>
        <taxon>Actinomycetota</taxon>
        <taxon>Actinomycetes</taxon>
        <taxon>Micromonosporales</taxon>
        <taxon>Micromonosporaceae</taxon>
        <taxon>Salinispora</taxon>
        <taxon>environmental samples</taxon>
    </lineage>
</organism>
<name>A0A060BP81_9ACTN</name>
<dbReference type="AlphaFoldDB" id="A0A060BP81"/>
<evidence type="ECO:0000313" key="2">
    <source>
        <dbReference type="EMBL" id="AIA84744.1"/>
    </source>
</evidence>
<dbReference type="SUPFAM" id="SSF49785">
    <property type="entry name" value="Galactose-binding domain-like"/>
    <property type="match status" value="2"/>
</dbReference>
<dbReference type="InterPro" id="IPR008979">
    <property type="entry name" value="Galactose-bd-like_sf"/>
</dbReference>
<proteinExistence type="predicted"/>
<sequence>GSASTVWTSAAAGSSAWLQYQYLGGLSWAVTQYKLVAGVPASAPRDWQLLGSNDGASWTTLDTRTGETFSAAGEAKRYRFANETPYLYYRLNVTATAGGASGVQLAELQLWSGNSAASATASSEYGPSQTAAQAFDGSTDTKWYNTGVAPPGWISYR</sequence>
<protein>
    <submittedName>
        <fullName evidence="2">CAZy families CBM32|GH92 protein</fullName>
    </submittedName>
</protein>
<dbReference type="InterPro" id="IPR000421">
    <property type="entry name" value="FA58C"/>
</dbReference>